<name>A0A4U8W4Z9_9NOCA</name>
<dbReference type="InterPro" id="IPR010982">
    <property type="entry name" value="Lambda_DNA-bd_dom_sf"/>
</dbReference>
<feature type="region of interest" description="Disordered" evidence="2">
    <location>
        <begin position="31"/>
        <end position="50"/>
    </location>
</feature>
<evidence type="ECO:0000313" key="5">
    <source>
        <dbReference type="Proteomes" id="UP000290439"/>
    </source>
</evidence>
<dbReference type="SUPFAM" id="SSF51182">
    <property type="entry name" value="RmlC-like cupins"/>
    <property type="match status" value="1"/>
</dbReference>
<evidence type="ECO:0000259" key="3">
    <source>
        <dbReference type="PROSITE" id="PS50943"/>
    </source>
</evidence>
<dbReference type="GO" id="GO:0005829">
    <property type="term" value="C:cytosol"/>
    <property type="evidence" value="ECO:0007669"/>
    <property type="project" value="TreeGrafter"/>
</dbReference>
<feature type="domain" description="HTH cro/C1-type" evidence="3">
    <location>
        <begin position="62"/>
        <end position="116"/>
    </location>
</feature>
<dbReference type="GO" id="GO:0003677">
    <property type="term" value="F:DNA binding"/>
    <property type="evidence" value="ECO:0007669"/>
    <property type="project" value="UniProtKB-KW"/>
</dbReference>
<feature type="compositionally biased region" description="Basic and acidic residues" evidence="2">
    <location>
        <begin position="1"/>
        <end position="12"/>
    </location>
</feature>
<dbReference type="InterPro" id="IPR013096">
    <property type="entry name" value="Cupin_2"/>
</dbReference>
<evidence type="ECO:0000256" key="2">
    <source>
        <dbReference type="SAM" id="MobiDB-lite"/>
    </source>
</evidence>
<evidence type="ECO:0000256" key="1">
    <source>
        <dbReference type="ARBA" id="ARBA00023125"/>
    </source>
</evidence>
<dbReference type="PROSITE" id="PS50943">
    <property type="entry name" value="HTH_CROC1"/>
    <property type="match status" value="1"/>
</dbReference>
<feature type="compositionally biased region" description="Basic and acidic residues" evidence="2">
    <location>
        <begin position="38"/>
        <end position="49"/>
    </location>
</feature>
<reference evidence="4 5" key="1">
    <citation type="submission" date="2019-02" db="EMBL/GenBank/DDBJ databases">
        <authorList>
            <consortium name="Pathogen Informatics"/>
        </authorList>
    </citation>
    <scope>NUCLEOTIDE SEQUENCE [LARGE SCALE GENOMIC DNA]</scope>
    <source>
        <strain evidence="4 5">3012STDY6756504</strain>
    </source>
</reference>
<dbReference type="Pfam" id="PF01381">
    <property type="entry name" value="HTH_3"/>
    <property type="match status" value="1"/>
</dbReference>
<dbReference type="GO" id="GO:0003700">
    <property type="term" value="F:DNA-binding transcription factor activity"/>
    <property type="evidence" value="ECO:0007669"/>
    <property type="project" value="TreeGrafter"/>
</dbReference>
<dbReference type="Proteomes" id="UP000290439">
    <property type="component" value="Chromosome"/>
</dbReference>
<dbReference type="CDD" id="cd02209">
    <property type="entry name" value="cupin_XRE_C"/>
    <property type="match status" value="1"/>
</dbReference>
<dbReference type="EMBL" id="LR215973">
    <property type="protein sequence ID" value="VFA97197.1"/>
    <property type="molecule type" value="Genomic_DNA"/>
</dbReference>
<evidence type="ECO:0000313" key="4">
    <source>
        <dbReference type="EMBL" id="VFA97197.1"/>
    </source>
</evidence>
<organism evidence="4 5">
    <name type="scientific">Nocardia cyriacigeorgica</name>
    <dbReference type="NCBI Taxonomy" id="135487"/>
    <lineage>
        <taxon>Bacteria</taxon>
        <taxon>Bacillati</taxon>
        <taxon>Actinomycetota</taxon>
        <taxon>Actinomycetes</taxon>
        <taxon>Mycobacteriales</taxon>
        <taxon>Nocardiaceae</taxon>
        <taxon>Nocardia</taxon>
    </lineage>
</organism>
<sequence length="241" mass="25678">MFNDDGAHDRGSDVVGAGQPGHATECRCRSSGYLTDVDPSKRNGADERFSSGLPFGELGRRIRARRAERNLKLQELADAAQVSRSMISEVERGAKAPTILVLDRIAGALGTSIAQLLDTERTEPAVVLRAGDQLTERDDSGWTWRLVTPAVPGQTVQLVHGIAPPKSDGPLFPAHAAGSREWIVVETGSLRVTVGDGAFELAAGDSISYVGDLPHQLSNPGKSECSYLLAMDHLAHTSEGD</sequence>
<proteinExistence type="predicted"/>
<dbReference type="PANTHER" id="PTHR46797:SF1">
    <property type="entry name" value="METHYLPHOSPHONATE SYNTHASE"/>
    <property type="match status" value="1"/>
</dbReference>
<dbReference type="AlphaFoldDB" id="A0A4U8W4Z9"/>
<dbReference type="InterPro" id="IPR014710">
    <property type="entry name" value="RmlC-like_jellyroll"/>
</dbReference>
<dbReference type="InterPro" id="IPR050807">
    <property type="entry name" value="TransReg_Diox_bact_type"/>
</dbReference>
<dbReference type="PANTHER" id="PTHR46797">
    <property type="entry name" value="HTH-TYPE TRANSCRIPTIONAL REGULATOR"/>
    <property type="match status" value="1"/>
</dbReference>
<protein>
    <submittedName>
        <fullName evidence="4">HTH-type transcriptional regulator PuuR</fullName>
    </submittedName>
</protein>
<dbReference type="Pfam" id="PF07883">
    <property type="entry name" value="Cupin_2"/>
    <property type="match status" value="1"/>
</dbReference>
<dbReference type="SUPFAM" id="SSF47413">
    <property type="entry name" value="lambda repressor-like DNA-binding domains"/>
    <property type="match status" value="1"/>
</dbReference>
<dbReference type="InterPro" id="IPR001387">
    <property type="entry name" value="Cro/C1-type_HTH"/>
</dbReference>
<dbReference type="Gene3D" id="1.10.260.40">
    <property type="entry name" value="lambda repressor-like DNA-binding domains"/>
    <property type="match status" value="1"/>
</dbReference>
<dbReference type="InterPro" id="IPR011051">
    <property type="entry name" value="RmlC_Cupin_sf"/>
</dbReference>
<dbReference type="Gene3D" id="2.60.120.10">
    <property type="entry name" value="Jelly Rolls"/>
    <property type="match status" value="1"/>
</dbReference>
<dbReference type="CDD" id="cd00093">
    <property type="entry name" value="HTH_XRE"/>
    <property type="match status" value="1"/>
</dbReference>
<feature type="region of interest" description="Disordered" evidence="2">
    <location>
        <begin position="1"/>
        <end position="22"/>
    </location>
</feature>
<gene>
    <name evidence="4" type="primary">puuR_2</name>
    <name evidence="4" type="ORF">NCTC10797_00957</name>
</gene>
<dbReference type="SMART" id="SM00530">
    <property type="entry name" value="HTH_XRE"/>
    <property type="match status" value="1"/>
</dbReference>
<accession>A0A4U8W4Z9</accession>
<keyword evidence="1" id="KW-0238">DNA-binding</keyword>